<gene>
    <name evidence="1" type="ORF">SDC9_87011</name>
</gene>
<reference evidence="1" key="1">
    <citation type="submission" date="2019-08" db="EMBL/GenBank/DDBJ databases">
        <authorList>
            <person name="Kucharzyk K."/>
            <person name="Murdoch R.W."/>
            <person name="Higgins S."/>
            <person name="Loffler F."/>
        </authorList>
    </citation>
    <scope>NUCLEOTIDE SEQUENCE</scope>
</reference>
<proteinExistence type="predicted"/>
<name>A0A644ZKH4_9ZZZZ</name>
<sequence>MGIDSQVVEQLLLAGRIGHIADFTAVTVVLLECKQVVAGILLAPIAVQAPPAHRAQRSFTLPGMQEGLQTGTIDSESKIAVSHAEKRIRVIRMHLGVMRLYKCPTL</sequence>
<protein>
    <submittedName>
        <fullName evidence="1">Uncharacterized protein</fullName>
    </submittedName>
</protein>
<evidence type="ECO:0000313" key="1">
    <source>
        <dbReference type="EMBL" id="MPM40371.1"/>
    </source>
</evidence>
<accession>A0A644ZKH4</accession>
<dbReference type="AlphaFoldDB" id="A0A644ZKH4"/>
<dbReference type="EMBL" id="VSSQ01008973">
    <property type="protein sequence ID" value="MPM40371.1"/>
    <property type="molecule type" value="Genomic_DNA"/>
</dbReference>
<organism evidence="1">
    <name type="scientific">bioreactor metagenome</name>
    <dbReference type="NCBI Taxonomy" id="1076179"/>
    <lineage>
        <taxon>unclassified sequences</taxon>
        <taxon>metagenomes</taxon>
        <taxon>ecological metagenomes</taxon>
    </lineage>
</organism>
<comment type="caution">
    <text evidence="1">The sequence shown here is derived from an EMBL/GenBank/DDBJ whole genome shotgun (WGS) entry which is preliminary data.</text>
</comment>